<evidence type="ECO:0000313" key="2">
    <source>
        <dbReference type="EMBL" id="SVA11220.1"/>
    </source>
</evidence>
<dbReference type="AlphaFoldDB" id="A0A381T4V7"/>
<reference evidence="2" key="1">
    <citation type="submission" date="2018-05" db="EMBL/GenBank/DDBJ databases">
        <authorList>
            <person name="Lanie J.A."/>
            <person name="Ng W.-L."/>
            <person name="Kazmierczak K.M."/>
            <person name="Andrzejewski T.M."/>
            <person name="Davidsen T.M."/>
            <person name="Wayne K.J."/>
            <person name="Tettelin H."/>
            <person name="Glass J.I."/>
            <person name="Rusch D."/>
            <person name="Podicherti R."/>
            <person name="Tsui H.-C.T."/>
            <person name="Winkler M.E."/>
        </authorList>
    </citation>
    <scope>NUCLEOTIDE SEQUENCE</scope>
</reference>
<dbReference type="Pfam" id="PF11954">
    <property type="entry name" value="DUF3471"/>
    <property type="match status" value="2"/>
</dbReference>
<feature type="domain" description="Peptidase S12 Pab87-related C-terminal" evidence="1">
    <location>
        <begin position="148"/>
        <end position="223"/>
    </location>
</feature>
<protein>
    <recommendedName>
        <fullName evidence="1">Peptidase S12 Pab87-related C-terminal domain-containing protein</fullName>
    </recommendedName>
</protein>
<proteinExistence type="predicted"/>
<dbReference type="InterPro" id="IPR021860">
    <property type="entry name" value="Peptidase_S12_Pab87-rel_C"/>
</dbReference>
<accession>A0A381T4V7</accession>
<dbReference type="EMBL" id="UINC01004029">
    <property type="protein sequence ID" value="SVA11220.1"/>
    <property type="molecule type" value="Genomic_DNA"/>
</dbReference>
<sequence length="236" mass="25505">MGAPVDWPGLLLRTTVRSSFGHAKLFVALGMVWLTGSVGAFAVGQRASDSVGLDRYVGRYELTPRFHLTVTREGRALYLQATGQTRAQLTPRSDHEFVVVGSTLRVFFSVRPETGEVIDLLFEQGGLGRRAIKVEVGASGSPGPTRVALSAETLVGLVGTYLEQPGFGIVITQTDGQLMAQTTEMAAVPIYPLSSTEFFYEDTGARIIFRRDEAGAVTGLVLRHGGSDVEMLRIKE</sequence>
<evidence type="ECO:0000259" key="1">
    <source>
        <dbReference type="Pfam" id="PF11954"/>
    </source>
</evidence>
<feature type="domain" description="Peptidase S12 Pab87-related C-terminal" evidence="1">
    <location>
        <begin position="47"/>
        <end position="99"/>
    </location>
</feature>
<organism evidence="2">
    <name type="scientific">marine metagenome</name>
    <dbReference type="NCBI Taxonomy" id="408172"/>
    <lineage>
        <taxon>unclassified sequences</taxon>
        <taxon>metagenomes</taxon>
        <taxon>ecological metagenomes</taxon>
    </lineage>
</organism>
<name>A0A381T4V7_9ZZZZ</name>
<gene>
    <name evidence="2" type="ORF">METZ01_LOCUS64074</name>
</gene>